<dbReference type="InterPro" id="IPR000719">
    <property type="entry name" value="Prot_kinase_dom"/>
</dbReference>
<reference evidence="2 3" key="1">
    <citation type="journal article" date="2016" name="Mol. Biol. Evol.">
        <title>Comparative Genomics of Early-Diverging Mushroom-Forming Fungi Provides Insights into the Origins of Lignocellulose Decay Capabilities.</title>
        <authorList>
            <person name="Nagy L.G."/>
            <person name="Riley R."/>
            <person name="Tritt A."/>
            <person name="Adam C."/>
            <person name="Daum C."/>
            <person name="Floudas D."/>
            <person name="Sun H."/>
            <person name="Yadav J.S."/>
            <person name="Pangilinan J."/>
            <person name="Larsson K.H."/>
            <person name="Matsuura K."/>
            <person name="Barry K."/>
            <person name="Labutti K."/>
            <person name="Kuo R."/>
            <person name="Ohm R.A."/>
            <person name="Bhattacharya S.S."/>
            <person name="Shirouzu T."/>
            <person name="Yoshinaga Y."/>
            <person name="Martin F.M."/>
            <person name="Grigoriev I.V."/>
            <person name="Hibbett D.S."/>
        </authorList>
    </citation>
    <scope>NUCLEOTIDE SEQUENCE [LARGE SCALE GENOMIC DNA]</scope>
    <source>
        <strain evidence="2 3">TUFC12733</strain>
    </source>
</reference>
<dbReference type="Pfam" id="PF07714">
    <property type="entry name" value="PK_Tyr_Ser-Thr"/>
    <property type="match status" value="1"/>
</dbReference>
<dbReference type="InterPro" id="IPR051681">
    <property type="entry name" value="Ser/Thr_Kinases-Pseudokinases"/>
</dbReference>
<dbReference type="STRING" id="1330018.A0A167PSC5"/>
<dbReference type="AlphaFoldDB" id="A0A167PSC5"/>
<dbReference type="Proteomes" id="UP000076738">
    <property type="component" value="Unassembled WGS sequence"/>
</dbReference>
<dbReference type="OrthoDB" id="2791079at2759"/>
<evidence type="ECO:0000259" key="1">
    <source>
        <dbReference type="PROSITE" id="PS50011"/>
    </source>
</evidence>
<dbReference type="PIRSF" id="PIRSF000654">
    <property type="entry name" value="Integrin-linked_kinase"/>
    <property type="match status" value="1"/>
</dbReference>
<sequence>MDILRSAPDITSGITGLSNRPITTGGGGDIYKADFKRAPVAVKVIRRLSDRDSARWIKLVRRELTNWMRLSHPNILEFYGVCRHGPYGFALVSPWMHHGGVLAYLLEYPHANRANLLLDVATGLKYLHSLDPPLVHGDLSARNILVRESGEACLADFGLSRVLLKVEGSESSGSSALQGNPRWLAPERLDPHKYGMSPTESMAPASDVYSFGMVVFELYTNRIPFHEAHNRYIIPVKVLAGERPSHPGMEAIDKGLSDTIWSIAQDCWKDNWEERPRAEELVQRLAAIVGHDAQ</sequence>
<feature type="domain" description="Protein kinase" evidence="1">
    <location>
        <begin position="16"/>
        <end position="288"/>
    </location>
</feature>
<keyword evidence="2" id="KW-0808">Transferase</keyword>
<dbReference type="PANTHER" id="PTHR44329">
    <property type="entry name" value="SERINE/THREONINE-PROTEIN KINASE TNNI3K-RELATED"/>
    <property type="match status" value="1"/>
</dbReference>
<dbReference type="EMBL" id="KV417273">
    <property type="protein sequence ID" value="KZO99076.1"/>
    <property type="molecule type" value="Genomic_DNA"/>
</dbReference>
<dbReference type="InterPro" id="IPR008266">
    <property type="entry name" value="Tyr_kinase_AS"/>
</dbReference>
<dbReference type="Gene3D" id="1.10.510.10">
    <property type="entry name" value="Transferase(Phosphotransferase) domain 1"/>
    <property type="match status" value="1"/>
</dbReference>
<evidence type="ECO:0000313" key="3">
    <source>
        <dbReference type="Proteomes" id="UP000076738"/>
    </source>
</evidence>
<dbReference type="SUPFAM" id="SSF56112">
    <property type="entry name" value="Protein kinase-like (PK-like)"/>
    <property type="match status" value="1"/>
</dbReference>
<protein>
    <submittedName>
        <fullName evidence="2">Kinase-like protein</fullName>
    </submittedName>
</protein>
<dbReference type="PROSITE" id="PS50011">
    <property type="entry name" value="PROTEIN_KINASE_DOM"/>
    <property type="match status" value="1"/>
</dbReference>
<organism evidence="2 3">
    <name type="scientific">Calocera viscosa (strain TUFC12733)</name>
    <dbReference type="NCBI Taxonomy" id="1330018"/>
    <lineage>
        <taxon>Eukaryota</taxon>
        <taxon>Fungi</taxon>
        <taxon>Dikarya</taxon>
        <taxon>Basidiomycota</taxon>
        <taxon>Agaricomycotina</taxon>
        <taxon>Dacrymycetes</taxon>
        <taxon>Dacrymycetales</taxon>
        <taxon>Dacrymycetaceae</taxon>
        <taxon>Calocera</taxon>
    </lineage>
</organism>
<name>A0A167PSC5_CALVF</name>
<accession>A0A167PSC5</accession>
<keyword evidence="2" id="KW-0418">Kinase</keyword>
<dbReference type="InterPro" id="IPR011009">
    <property type="entry name" value="Kinase-like_dom_sf"/>
</dbReference>
<proteinExistence type="predicted"/>
<dbReference type="PROSITE" id="PS00109">
    <property type="entry name" value="PROTEIN_KINASE_TYR"/>
    <property type="match status" value="1"/>
</dbReference>
<evidence type="ECO:0000313" key="2">
    <source>
        <dbReference type="EMBL" id="KZO99076.1"/>
    </source>
</evidence>
<gene>
    <name evidence="2" type="ORF">CALVIDRAFT_591180</name>
</gene>
<keyword evidence="3" id="KW-1185">Reference proteome</keyword>
<dbReference type="InterPro" id="IPR001245">
    <property type="entry name" value="Ser-Thr/Tyr_kinase_cat_dom"/>
</dbReference>
<dbReference type="GO" id="GO:0005524">
    <property type="term" value="F:ATP binding"/>
    <property type="evidence" value="ECO:0007669"/>
    <property type="project" value="InterPro"/>
</dbReference>
<dbReference type="GO" id="GO:0004674">
    <property type="term" value="F:protein serine/threonine kinase activity"/>
    <property type="evidence" value="ECO:0007669"/>
    <property type="project" value="TreeGrafter"/>
</dbReference>